<accession>A0A438IU30</accession>
<name>A0A438IU30_VITVI</name>
<dbReference type="AlphaFoldDB" id="A0A438IU30"/>
<gene>
    <name evidence="1" type="ORF">CK203_026628</name>
</gene>
<dbReference type="Proteomes" id="UP000288805">
    <property type="component" value="Unassembled WGS sequence"/>
</dbReference>
<evidence type="ECO:0000313" key="2">
    <source>
        <dbReference type="Proteomes" id="UP000288805"/>
    </source>
</evidence>
<protein>
    <submittedName>
        <fullName evidence="1">Uncharacterized protein</fullName>
    </submittedName>
</protein>
<dbReference type="EMBL" id="QGNW01000083">
    <property type="protein sequence ID" value="RVX00250.1"/>
    <property type="molecule type" value="Genomic_DNA"/>
</dbReference>
<sequence length="188" mass="20448">MESKKGVSSWVRMGLASVGFSWKGGLFPAIRVVDSEMKRYSICIPKGRGDKGGWLAMVEALRKLDNSFDKKEQQQEERVLGRSFADTGGLGKFGLGNGKVLGVERQDGFGKLGKRTALLELSSWKKQGGSSSLVSQSRYGSRCAEKSGDVCGGFLDIDPQTESMEELQWARILVKSDGEISLFAGDRG</sequence>
<evidence type="ECO:0000313" key="1">
    <source>
        <dbReference type="EMBL" id="RVX00250.1"/>
    </source>
</evidence>
<organism evidence="1 2">
    <name type="scientific">Vitis vinifera</name>
    <name type="common">Grape</name>
    <dbReference type="NCBI Taxonomy" id="29760"/>
    <lineage>
        <taxon>Eukaryota</taxon>
        <taxon>Viridiplantae</taxon>
        <taxon>Streptophyta</taxon>
        <taxon>Embryophyta</taxon>
        <taxon>Tracheophyta</taxon>
        <taxon>Spermatophyta</taxon>
        <taxon>Magnoliopsida</taxon>
        <taxon>eudicotyledons</taxon>
        <taxon>Gunneridae</taxon>
        <taxon>Pentapetalae</taxon>
        <taxon>rosids</taxon>
        <taxon>Vitales</taxon>
        <taxon>Vitaceae</taxon>
        <taxon>Viteae</taxon>
        <taxon>Vitis</taxon>
    </lineage>
</organism>
<proteinExistence type="predicted"/>
<comment type="caution">
    <text evidence="1">The sequence shown here is derived from an EMBL/GenBank/DDBJ whole genome shotgun (WGS) entry which is preliminary data.</text>
</comment>
<reference evidence="1 2" key="1">
    <citation type="journal article" date="2018" name="PLoS Genet.">
        <title>Population sequencing reveals clonal diversity and ancestral inbreeding in the grapevine cultivar Chardonnay.</title>
        <authorList>
            <person name="Roach M.J."/>
            <person name="Johnson D.L."/>
            <person name="Bohlmann J."/>
            <person name="van Vuuren H.J."/>
            <person name="Jones S.J."/>
            <person name="Pretorius I.S."/>
            <person name="Schmidt S.A."/>
            <person name="Borneman A.R."/>
        </authorList>
    </citation>
    <scope>NUCLEOTIDE SEQUENCE [LARGE SCALE GENOMIC DNA]</scope>
    <source>
        <strain evidence="2">cv. Chardonnay</strain>
        <tissue evidence="1">Leaf</tissue>
    </source>
</reference>